<comment type="caution">
    <text evidence="2">The sequence shown here is derived from an EMBL/GenBank/DDBJ whole genome shotgun (WGS) entry which is preliminary data.</text>
</comment>
<reference evidence="2" key="2">
    <citation type="submission" date="2017-06" db="EMBL/GenBank/DDBJ databases">
        <title>The pomegranate genome and the genomics of punicalagin biosynthesis.</title>
        <authorList>
            <person name="Xu C."/>
        </authorList>
    </citation>
    <scope>NUCLEOTIDE SEQUENCE [LARGE SCALE GENOMIC DNA]</scope>
    <source>
        <tissue evidence="2">Fresh leaf</tissue>
    </source>
</reference>
<evidence type="ECO:0000313" key="2">
    <source>
        <dbReference type="EMBL" id="OWM63795.1"/>
    </source>
</evidence>
<evidence type="ECO:0000256" key="1">
    <source>
        <dbReference type="SAM" id="MobiDB-lite"/>
    </source>
</evidence>
<dbReference type="Proteomes" id="UP000233551">
    <property type="component" value="Unassembled WGS sequence"/>
</dbReference>
<evidence type="ECO:0000313" key="4">
    <source>
        <dbReference type="Proteomes" id="UP000197138"/>
    </source>
</evidence>
<name>A0A218VTH4_PUNGR</name>
<sequence>MVTFFMLSSTSSSSSLRMSGVGAWTTLDVGEADQCQTRTMTLPMKTVIEVGKGGGELAVLWDNGGELASGLEEELQRSIFTLMRVDMRSSAKMEFKEDGESSNSGRGVGEEN</sequence>
<evidence type="ECO:0000313" key="5">
    <source>
        <dbReference type="Proteomes" id="UP000233551"/>
    </source>
</evidence>
<reference evidence="3 5" key="3">
    <citation type="submission" date="2017-11" db="EMBL/GenBank/DDBJ databases">
        <title>De-novo sequencing of pomegranate (Punica granatum L.) genome.</title>
        <authorList>
            <person name="Akparov Z."/>
            <person name="Amiraslanov A."/>
            <person name="Hajiyeva S."/>
            <person name="Abbasov M."/>
            <person name="Kaur K."/>
            <person name="Hamwieh A."/>
            <person name="Solovyev V."/>
            <person name="Salamov A."/>
            <person name="Braich B."/>
            <person name="Kosarev P."/>
            <person name="Mahmoud A."/>
            <person name="Hajiyev E."/>
            <person name="Babayeva S."/>
            <person name="Izzatullayeva V."/>
            <person name="Mammadov A."/>
            <person name="Mammadov A."/>
            <person name="Sharifova S."/>
            <person name="Ojaghi J."/>
            <person name="Eynullazada K."/>
            <person name="Bayramov B."/>
            <person name="Abdulazimova A."/>
            <person name="Shahmuradov I."/>
        </authorList>
    </citation>
    <scope>NUCLEOTIDE SEQUENCE [LARGE SCALE GENOMIC DNA]</scope>
    <source>
        <strain evidence="3">AG2017</strain>
        <strain evidence="5">cv. AG2017</strain>
        <tissue evidence="3">Leaf</tissue>
    </source>
</reference>
<dbReference type="Proteomes" id="UP000197138">
    <property type="component" value="Unassembled WGS sequence"/>
</dbReference>
<accession>A0A218VTH4</accession>
<keyword evidence="5" id="KW-1185">Reference proteome</keyword>
<dbReference type="EMBL" id="PGOL01003217">
    <property type="protein sequence ID" value="PKI42205.1"/>
    <property type="molecule type" value="Genomic_DNA"/>
</dbReference>
<evidence type="ECO:0000313" key="3">
    <source>
        <dbReference type="EMBL" id="PKI42205.1"/>
    </source>
</evidence>
<gene>
    <name evidence="2" type="ORF">CDL15_Pgr006057</name>
    <name evidence="3" type="ORF">CRG98_037385</name>
</gene>
<dbReference type="AlphaFoldDB" id="A0A218VTH4"/>
<reference evidence="4" key="1">
    <citation type="journal article" date="2017" name="Plant J.">
        <title>The pomegranate (Punica granatum L.) genome and the genomics of punicalagin biosynthesis.</title>
        <authorList>
            <person name="Qin G."/>
            <person name="Xu C."/>
            <person name="Ming R."/>
            <person name="Tang H."/>
            <person name="Guyot R."/>
            <person name="Kramer E.M."/>
            <person name="Hu Y."/>
            <person name="Yi X."/>
            <person name="Qi Y."/>
            <person name="Xu X."/>
            <person name="Gao Z."/>
            <person name="Pan H."/>
            <person name="Jian J."/>
            <person name="Tian Y."/>
            <person name="Yue Z."/>
            <person name="Xu Y."/>
        </authorList>
    </citation>
    <scope>NUCLEOTIDE SEQUENCE [LARGE SCALE GENOMIC DNA]</scope>
    <source>
        <strain evidence="4">cv. Dabenzi</strain>
    </source>
</reference>
<feature type="region of interest" description="Disordered" evidence="1">
    <location>
        <begin position="91"/>
        <end position="112"/>
    </location>
</feature>
<protein>
    <submittedName>
        <fullName evidence="2">Uncharacterized protein</fullName>
    </submittedName>
</protein>
<organism evidence="2 4">
    <name type="scientific">Punica granatum</name>
    <name type="common">Pomegranate</name>
    <dbReference type="NCBI Taxonomy" id="22663"/>
    <lineage>
        <taxon>Eukaryota</taxon>
        <taxon>Viridiplantae</taxon>
        <taxon>Streptophyta</taxon>
        <taxon>Embryophyta</taxon>
        <taxon>Tracheophyta</taxon>
        <taxon>Spermatophyta</taxon>
        <taxon>Magnoliopsida</taxon>
        <taxon>eudicotyledons</taxon>
        <taxon>Gunneridae</taxon>
        <taxon>Pentapetalae</taxon>
        <taxon>rosids</taxon>
        <taxon>malvids</taxon>
        <taxon>Myrtales</taxon>
        <taxon>Lythraceae</taxon>
        <taxon>Punica</taxon>
    </lineage>
</organism>
<dbReference type="EMBL" id="MTKT01005880">
    <property type="protein sequence ID" value="OWM63795.1"/>
    <property type="molecule type" value="Genomic_DNA"/>
</dbReference>
<proteinExistence type="predicted"/>